<reference evidence="2 3" key="1">
    <citation type="journal article" date="2024" name="G3 (Bethesda)">
        <title>Genome assembly of Hibiscus sabdariffa L. provides insights into metabolisms of medicinal natural products.</title>
        <authorList>
            <person name="Kim T."/>
        </authorList>
    </citation>
    <scope>NUCLEOTIDE SEQUENCE [LARGE SCALE GENOMIC DNA]</scope>
    <source>
        <strain evidence="2">TK-2024</strain>
        <tissue evidence="2">Old leaves</tissue>
    </source>
</reference>
<accession>A0ABR2E8W5</accession>
<name>A0ABR2E8W5_9ROSI</name>
<evidence type="ECO:0000256" key="1">
    <source>
        <dbReference type="SAM" id="MobiDB-lite"/>
    </source>
</evidence>
<feature type="region of interest" description="Disordered" evidence="1">
    <location>
        <begin position="140"/>
        <end position="165"/>
    </location>
</feature>
<dbReference type="EMBL" id="JBBPBM010000018">
    <property type="protein sequence ID" value="KAK8555219.1"/>
    <property type="molecule type" value="Genomic_DNA"/>
</dbReference>
<proteinExistence type="predicted"/>
<organism evidence="2 3">
    <name type="scientific">Hibiscus sabdariffa</name>
    <name type="common">roselle</name>
    <dbReference type="NCBI Taxonomy" id="183260"/>
    <lineage>
        <taxon>Eukaryota</taxon>
        <taxon>Viridiplantae</taxon>
        <taxon>Streptophyta</taxon>
        <taxon>Embryophyta</taxon>
        <taxon>Tracheophyta</taxon>
        <taxon>Spermatophyta</taxon>
        <taxon>Magnoliopsida</taxon>
        <taxon>eudicotyledons</taxon>
        <taxon>Gunneridae</taxon>
        <taxon>Pentapetalae</taxon>
        <taxon>rosids</taxon>
        <taxon>malvids</taxon>
        <taxon>Malvales</taxon>
        <taxon>Malvaceae</taxon>
        <taxon>Malvoideae</taxon>
        <taxon>Hibiscus</taxon>
    </lineage>
</organism>
<evidence type="ECO:0000313" key="2">
    <source>
        <dbReference type="EMBL" id="KAK8555219.1"/>
    </source>
</evidence>
<dbReference type="Proteomes" id="UP001472677">
    <property type="component" value="Unassembled WGS sequence"/>
</dbReference>
<sequence>MISSSRIVCVAMRVIGSLGWSWKVPYSIHSFFLESWATIGRMTGDPSSGAWTTRSGGSASHTRVKHIADTPLASSATWHHPKLRTASRDSSTAVRSDLATSNRIHSDLIEIRRIFSPFQNRFIGADTWLDLRLSKIPGSPMEGRRQTIITGRPRKPKNEEKDNGNQIHIRSRLRKL</sequence>
<gene>
    <name evidence="2" type="ORF">V6N12_009368</name>
</gene>
<protein>
    <submittedName>
        <fullName evidence="2">Uncharacterized protein</fullName>
    </submittedName>
</protein>
<comment type="caution">
    <text evidence="2">The sequence shown here is derived from an EMBL/GenBank/DDBJ whole genome shotgun (WGS) entry which is preliminary data.</text>
</comment>
<evidence type="ECO:0000313" key="3">
    <source>
        <dbReference type="Proteomes" id="UP001472677"/>
    </source>
</evidence>
<keyword evidence="3" id="KW-1185">Reference proteome</keyword>